<evidence type="ECO:0000313" key="4">
    <source>
        <dbReference type="Proteomes" id="UP000288805"/>
    </source>
</evidence>
<accession>A0A438DCU3</accession>
<feature type="transmembrane region" description="Helical" evidence="2">
    <location>
        <begin position="269"/>
        <end position="291"/>
    </location>
</feature>
<reference evidence="3 4" key="1">
    <citation type="journal article" date="2018" name="PLoS Genet.">
        <title>Population sequencing reveals clonal diversity and ancestral inbreeding in the grapevine cultivar Chardonnay.</title>
        <authorList>
            <person name="Roach M.J."/>
            <person name="Johnson D.L."/>
            <person name="Bohlmann J."/>
            <person name="van Vuuren H.J."/>
            <person name="Jones S.J."/>
            <person name="Pretorius I.S."/>
            <person name="Schmidt S.A."/>
            <person name="Borneman A.R."/>
        </authorList>
    </citation>
    <scope>NUCLEOTIDE SEQUENCE [LARGE SCALE GENOMIC DNA]</scope>
    <source>
        <strain evidence="4">cv. Chardonnay</strain>
        <tissue evidence="3">Leaf</tissue>
    </source>
</reference>
<evidence type="ECO:0000256" key="2">
    <source>
        <dbReference type="SAM" id="Phobius"/>
    </source>
</evidence>
<gene>
    <name evidence="3" type="ORF">CK203_115753</name>
</gene>
<dbReference type="Proteomes" id="UP000288805">
    <property type="component" value="Unassembled WGS sequence"/>
</dbReference>
<dbReference type="PANTHER" id="PTHR34115">
    <property type="entry name" value="PROTEIN, PUTATIVE-RELATED"/>
    <property type="match status" value="1"/>
</dbReference>
<feature type="compositionally biased region" description="Basic and acidic residues" evidence="1">
    <location>
        <begin position="125"/>
        <end position="141"/>
    </location>
</feature>
<evidence type="ECO:0000313" key="3">
    <source>
        <dbReference type="EMBL" id="RVW33266.1"/>
    </source>
</evidence>
<evidence type="ECO:0000256" key="1">
    <source>
        <dbReference type="SAM" id="MobiDB-lite"/>
    </source>
</evidence>
<organism evidence="3 4">
    <name type="scientific">Vitis vinifera</name>
    <name type="common">Grape</name>
    <dbReference type="NCBI Taxonomy" id="29760"/>
    <lineage>
        <taxon>Eukaryota</taxon>
        <taxon>Viridiplantae</taxon>
        <taxon>Streptophyta</taxon>
        <taxon>Embryophyta</taxon>
        <taxon>Tracheophyta</taxon>
        <taxon>Spermatophyta</taxon>
        <taxon>Magnoliopsida</taxon>
        <taxon>eudicotyledons</taxon>
        <taxon>Gunneridae</taxon>
        <taxon>Pentapetalae</taxon>
        <taxon>rosids</taxon>
        <taxon>Vitales</taxon>
        <taxon>Vitaceae</taxon>
        <taxon>Viteae</taxon>
        <taxon>Vitis</taxon>
    </lineage>
</organism>
<name>A0A438DCU3_VITVI</name>
<proteinExistence type="predicted"/>
<feature type="transmembrane region" description="Helical" evidence="2">
    <location>
        <begin position="170"/>
        <end position="188"/>
    </location>
</feature>
<dbReference type="AlphaFoldDB" id="A0A438DCU3"/>
<comment type="caution">
    <text evidence="3">The sequence shown here is derived from an EMBL/GenBank/DDBJ whole genome shotgun (WGS) entry which is preliminary data.</text>
</comment>
<keyword evidence="2" id="KW-1133">Transmembrane helix</keyword>
<feature type="transmembrane region" description="Helical" evidence="2">
    <location>
        <begin position="297"/>
        <end position="316"/>
    </location>
</feature>
<dbReference type="PANTHER" id="PTHR34115:SF5">
    <property type="entry name" value="PROTEIN, PUTATIVE-RELATED"/>
    <property type="match status" value="1"/>
</dbReference>
<feature type="transmembrane region" description="Helical" evidence="2">
    <location>
        <begin position="238"/>
        <end position="257"/>
    </location>
</feature>
<feature type="transmembrane region" description="Helical" evidence="2">
    <location>
        <begin position="200"/>
        <end position="218"/>
    </location>
</feature>
<keyword evidence="2" id="KW-0472">Membrane</keyword>
<protein>
    <submittedName>
        <fullName evidence="3">Uncharacterized protein</fullName>
    </submittedName>
</protein>
<feature type="region of interest" description="Disordered" evidence="1">
    <location>
        <begin position="125"/>
        <end position="152"/>
    </location>
</feature>
<keyword evidence="2" id="KW-0812">Transmembrane</keyword>
<dbReference type="EMBL" id="QGNW01001685">
    <property type="protein sequence ID" value="RVW33266.1"/>
    <property type="molecule type" value="Genomic_DNA"/>
</dbReference>
<dbReference type="InterPro" id="IPR053258">
    <property type="entry name" value="Ca-permeable_cation_channel"/>
</dbReference>
<sequence>MTMLPPNVIMTNIKYLLAINERNSTPEAGYICLRMKKKGILWYIDWIKNLYELESRVHPSGNYVDHQRREGQATPALPPDTRITIELKMTGWRVEKVERRGTLKMTRCHRLRVLKMTRCYKMEGGKSGKTRYPENDKRVERQGSLPFPSSHSSSSVLIRREVEGDQRSKLFIHSTTMPIHIATIFTFLGINLPQQTNRMATTRSAILAMLTLVVPLLLELIELKFQNESISAFEAHPITTKVAIAALQLFGLSFTLEEYFAHLSPTPAALLRTSMVFSASLLVASLVSILSSDEWRPVIYVIYVFLSLGNYLYRLVRKGCEWVQRIMEKLQTLFARMQQRPVRRSPAILPLTNMDTRHRVRIDTSRSTASTSLVIS</sequence>
<dbReference type="OrthoDB" id="1765263at2759"/>